<keyword evidence="2" id="KW-1185">Reference proteome</keyword>
<evidence type="ECO:0000313" key="2">
    <source>
        <dbReference type="Proteomes" id="UP001318860"/>
    </source>
</evidence>
<protein>
    <submittedName>
        <fullName evidence="1">Uncharacterized protein</fullName>
    </submittedName>
</protein>
<dbReference type="Proteomes" id="UP001318860">
    <property type="component" value="Unassembled WGS sequence"/>
</dbReference>
<accession>A0ABR0V5N4</accession>
<proteinExistence type="predicted"/>
<dbReference type="EMBL" id="JABTTQ020001626">
    <property type="protein sequence ID" value="KAK6129599.1"/>
    <property type="molecule type" value="Genomic_DNA"/>
</dbReference>
<evidence type="ECO:0000313" key="1">
    <source>
        <dbReference type="EMBL" id="KAK6129599.1"/>
    </source>
</evidence>
<organism evidence="1 2">
    <name type="scientific">Rehmannia glutinosa</name>
    <name type="common">Chinese foxglove</name>
    <dbReference type="NCBI Taxonomy" id="99300"/>
    <lineage>
        <taxon>Eukaryota</taxon>
        <taxon>Viridiplantae</taxon>
        <taxon>Streptophyta</taxon>
        <taxon>Embryophyta</taxon>
        <taxon>Tracheophyta</taxon>
        <taxon>Spermatophyta</taxon>
        <taxon>Magnoliopsida</taxon>
        <taxon>eudicotyledons</taxon>
        <taxon>Gunneridae</taxon>
        <taxon>Pentapetalae</taxon>
        <taxon>asterids</taxon>
        <taxon>lamiids</taxon>
        <taxon>Lamiales</taxon>
        <taxon>Orobanchaceae</taxon>
        <taxon>Rehmannieae</taxon>
        <taxon>Rehmannia</taxon>
    </lineage>
</organism>
<gene>
    <name evidence="1" type="ORF">DH2020_036644</name>
</gene>
<name>A0ABR0V5N4_REHGL</name>
<comment type="caution">
    <text evidence="1">The sequence shown here is derived from an EMBL/GenBank/DDBJ whole genome shotgun (WGS) entry which is preliminary data.</text>
</comment>
<reference evidence="1 2" key="1">
    <citation type="journal article" date="2021" name="Comput. Struct. Biotechnol. J.">
        <title>De novo genome assembly of the potent medicinal plant Rehmannia glutinosa using nanopore technology.</title>
        <authorList>
            <person name="Ma L."/>
            <person name="Dong C."/>
            <person name="Song C."/>
            <person name="Wang X."/>
            <person name="Zheng X."/>
            <person name="Niu Y."/>
            <person name="Chen S."/>
            <person name="Feng W."/>
        </authorList>
    </citation>
    <scope>NUCLEOTIDE SEQUENCE [LARGE SCALE GENOMIC DNA]</scope>
    <source>
        <strain evidence="1">DH-2019</strain>
    </source>
</reference>
<sequence length="93" mass="10548">MLKHIYASPDEGPAMEPFQNDVEKEKYYADLLRVNMVDCMDDTAIEAEMEAALEKYNRAGADLGIFPKSCSAQVVDPSQLTRWILGEDRLHKL</sequence>